<dbReference type="VEuPathDB" id="VectorBase:AALFPA_060267"/>
<evidence type="ECO:0008006" key="4">
    <source>
        <dbReference type="Google" id="ProtNLM"/>
    </source>
</evidence>
<feature type="signal peptide" evidence="2">
    <location>
        <begin position="1"/>
        <end position="24"/>
    </location>
</feature>
<evidence type="ECO:0000256" key="2">
    <source>
        <dbReference type="SAM" id="SignalP"/>
    </source>
</evidence>
<keyword evidence="2" id="KW-0732">Signal</keyword>
<keyword evidence="1" id="KW-1133">Transmembrane helix</keyword>
<sequence length="185" mass="20423">MQNCWGKSALFTIALVTMFDTGSSLLVSIGGKGKSSSKLQFQTVVPCETDEDCVSMQNTTCVEIGFESKSCRCEDNELPNLGHCWLLNKDLSSTCSDPQDCYVRGNAQENVDCVKSVCHCKVGYYANEDTTSCQEIEYPASSTPLEILNLCLLVFTSCLAVLSLYKLIKLIRFTTKFAPDPKYVC</sequence>
<proteinExistence type="predicted"/>
<name>A0A1W7R5C0_AEDAL</name>
<evidence type="ECO:0000313" key="3">
    <source>
        <dbReference type="EMBL" id="JAV46342.1"/>
    </source>
</evidence>
<dbReference type="VEuPathDB" id="VectorBase:AALC636_026287"/>
<organism evidence="3">
    <name type="scientific">Aedes albopictus</name>
    <name type="common">Asian tiger mosquito</name>
    <name type="synonym">Stegomyia albopicta</name>
    <dbReference type="NCBI Taxonomy" id="7160"/>
    <lineage>
        <taxon>Eukaryota</taxon>
        <taxon>Metazoa</taxon>
        <taxon>Ecdysozoa</taxon>
        <taxon>Arthropoda</taxon>
        <taxon>Hexapoda</taxon>
        <taxon>Insecta</taxon>
        <taxon>Pterygota</taxon>
        <taxon>Neoptera</taxon>
        <taxon>Endopterygota</taxon>
        <taxon>Diptera</taxon>
        <taxon>Nematocera</taxon>
        <taxon>Culicoidea</taxon>
        <taxon>Culicidae</taxon>
        <taxon>Culicinae</taxon>
        <taxon>Aedini</taxon>
        <taxon>Aedes</taxon>
        <taxon>Stegomyia</taxon>
    </lineage>
</organism>
<keyword evidence="1" id="KW-0812">Transmembrane</keyword>
<protein>
    <recommendedName>
        <fullName evidence="4">EB domain-containing protein</fullName>
    </recommendedName>
</protein>
<accession>A0A1W7R5C0</accession>
<evidence type="ECO:0000256" key="1">
    <source>
        <dbReference type="SAM" id="Phobius"/>
    </source>
</evidence>
<reference evidence="3" key="1">
    <citation type="submission" date="2016-03" db="EMBL/GenBank/DDBJ databases">
        <title>RNAseq analyses of the sensorial organs of adult female Aedes albopictus.</title>
        <authorList>
            <person name="Fabrizio L."/>
            <person name="Ribeiro J.M."/>
            <person name="Arca B."/>
        </authorList>
    </citation>
    <scope>NUCLEOTIDE SEQUENCE</scope>
</reference>
<dbReference type="AlphaFoldDB" id="A0A1W7R5C0"/>
<feature type="chain" id="PRO_5012935957" description="EB domain-containing protein" evidence="2">
    <location>
        <begin position="25"/>
        <end position="185"/>
    </location>
</feature>
<feature type="transmembrane region" description="Helical" evidence="1">
    <location>
        <begin position="147"/>
        <end position="168"/>
    </location>
</feature>
<dbReference type="EMBL" id="GEHC01001303">
    <property type="protein sequence ID" value="JAV46342.1"/>
    <property type="molecule type" value="Transcribed_RNA"/>
</dbReference>
<keyword evidence="1" id="KW-0472">Membrane</keyword>